<name>A0ABP5J8L7_9MICC</name>
<organism evidence="4 5">
    <name type="scientific">Kocuria atrinae</name>
    <dbReference type="NCBI Taxonomy" id="592377"/>
    <lineage>
        <taxon>Bacteria</taxon>
        <taxon>Bacillati</taxon>
        <taxon>Actinomycetota</taxon>
        <taxon>Actinomycetes</taxon>
        <taxon>Micrococcales</taxon>
        <taxon>Micrococcaceae</taxon>
        <taxon>Kocuria</taxon>
    </lineage>
</organism>
<dbReference type="PANTHER" id="PTHR30055:SF200">
    <property type="entry name" value="HTH-TYPE TRANSCRIPTIONAL REPRESSOR BDCR"/>
    <property type="match status" value="1"/>
</dbReference>
<keyword evidence="1 2" id="KW-0238">DNA-binding</keyword>
<evidence type="ECO:0000313" key="5">
    <source>
        <dbReference type="Proteomes" id="UP001500166"/>
    </source>
</evidence>
<dbReference type="PANTHER" id="PTHR30055">
    <property type="entry name" value="HTH-TYPE TRANSCRIPTIONAL REGULATOR RUTR"/>
    <property type="match status" value="1"/>
</dbReference>
<proteinExistence type="predicted"/>
<feature type="domain" description="HTH tetR-type" evidence="3">
    <location>
        <begin position="15"/>
        <end position="75"/>
    </location>
</feature>
<dbReference type="InterPro" id="IPR036271">
    <property type="entry name" value="Tet_transcr_reg_TetR-rel_C_sf"/>
</dbReference>
<dbReference type="Pfam" id="PF00440">
    <property type="entry name" value="TetR_N"/>
    <property type="match status" value="1"/>
</dbReference>
<sequence length="200" mass="21372">MTETADLAPLAAHAELTDDPILRAAAHLFYRRGIGNVSIQDIRQLAGVSLKALYAHYPSKESLVTAYLRSTHAGWTRSLEGSVADAVPDILNDDALEDSARTAAVAALFTWLGDWFATPDFVGCGIANTRGQRLSEEAQEVIRDHDRHVRSYMDRIGGSTEAGGSLFVLMEGAISTAAGTGDPDYAKVALRTARAALGLD</sequence>
<dbReference type="InterPro" id="IPR009057">
    <property type="entry name" value="Homeodomain-like_sf"/>
</dbReference>
<dbReference type="Proteomes" id="UP001500166">
    <property type="component" value="Unassembled WGS sequence"/>
</dbReference>
<protein>
    <submittedName>
        <fullName evidence="4">TetR/AcrR family transcriptional regulator</fullName>
    </submittedName>
</protein>
<dbReference type="PRINTS" id="PR00455">
    <property type="entry name" value="HTHTETR"/>
</dbReference>
<feature type="DNA-binding region" description="H-T-H motif" evidence="2">
    <location>
        <begin position="38"/>
        <end position="57"/>
    </location>
</feature>
<accession>A0ABP5J8L7</accession>
<reference evidence="5" key="1">
    <citation type="journal article" date="2019" name="Int. J. Syst. Evol. Microbiol.">
        <title>The Global Catalogue of Microorganisms (GCM) 10K type strain sequencing project: providing services to taxonomists for standard genome sequencing and annotation.</title>
        <authorList>
            <consortium name="The Broad Institute Genomics Platform"/>
            <consortium name="The Broad Institute Genome Sequencing Center for Infectious Disease"/>
            <person name="Wu L."/>
            <person name="Ma J."/>
        </authorList>
    </citation>
    <scope>NUCLEOTIDE SEQUENCE [LARGE SCALE GENOMIC DNA]</scope>
    <source>
        <strain evidence="5">JCM 15914</strain>
    </source>
</reference>
<evidence type="ECO:0000256" key="1">
    <source>
        <dbReference type="ARBA" id="ARBA00023125"/>
    </source>
</evidence>
<dbReference type="EMBL" id="BAAAQA010000008">
    <property type="protein sequence ID" value="GAA2113212.1"/>
    <property type="molecule type" value="Genomic_DNA"/>
</dbReference>
<evidence type="ECO:0000313" key="4">
    <source>
        <dbReference type="EMBL" id="GAA2113212.1"/>
    </source>
</evidence>
<comment type="caution">
    <text evidence="4">The sequence shown here is derived from an EMBL/GenBank/DDBJ whole genome shotgun (WGS) entry which is preliminary data.</text>
</comment>
<dbReference type="SUPFAM" id="SSF46689">
    <property type="entry name" value="Homeodomain-like"/>
    <property type="match status" value="1"/>
</dbReference>
<dbReference type="RefSeq" id="WP_344223893.1">
    <property type="nucleotide sequence ID" value="NZ_BAAAQA010000008.1"/>
</dbReference>
<dbReference type="InterPro" id="IPR050109">
    <property type="entry name" value="HTH-type_TetR-like_transc_reg"/>
</dbReference>
<evidence type="ECO:0000256" key="2">
    <source>
        <dbReference type="PROSITE-ProRule" id="PRU00335"/>
    </source>
</evidence>
<dbReference type="Gene3D" id="1.10.357.10">
    <property type="entry name" value="Tetracycline Repressor, domain 2"/>
    <property type="match status" value="1"/>
</dbReference>
<dbReference type="SUPFAM" id="SSF48498">
    <property type="entry name" value="Tetracyclin repressor-like, C-terminal domain"/>
    <property type="match status" value="1"/>
</dbReference>
<gene>
    <name evidence="4" type="ORF">GCM10009824_09770</name>
</gene>
<dbReference type="PROSITE" id="PS50977">
    <property type="entry name" value="HTH_TETR_2"/>
    <property type="match status" value="1"/>
</dbReference>
<evidence type="ECO:0000259" key="3">
    <source>
        <dbReference type="PROSITE" id="PS50977"/>
    </source>
</evidence>
<dbReference type="InterPro" id="IPR001647">
    <property type="entry name" value="HTH_TetR"/>
</dbReference>
<keyword evidence="5" id="KW-1185">Reference proteome</keyword>